<gene>
    <name evidence="1" type="ORF">H1W37_12855</name>
</gene>
<organism evidence="1 2">
    <name type="scientific">Stappia taiwanensis</name>
    <dbReference type="NCBI Taxonomy" id="992267"/>
    <lineage>
        <taxon>Bacteria</taxon>
        <taxon>Pseudomonadati</taxon>
        <taxon>Pseudomonadota</taxon>
        <taxon>Alphaproteobacteria</taxon>
        <taxon>Hyphomicrobiales</taxon>
        <taxon>Stappiaceae</taxon>
        <taxon>Stappia</taxon>
    </lineage>
</organism>
<dbReference type="NCBIfam" id="NF041384">
    <property type="entry name" value="YHS_seleno_dom"/>
    <property type="match status" value="1"/>
</dbReference>
<dbReference type="AlphaFoldDB" id="A0A838Y0Q7"/>
<dbReference type="EMBL" id="JACEON010000011">
    <property type="protein sequence ID" value="MBA4612550.1"/>
    <property type="molecule type" value="Genomic_DNA"/>
</dbReference>
<sequence length="140" mass="15304">MTGAGAALAQGFATDAMTGYAVGGHDPVAYFIDRKPRRGVPDHELRWADTVWVFVNEGNRAAFEKAPEVYAPYFSGCDPYALAQGGVTQGNPMIFALYDGRLLLFHSEINRFLFLADPVVLDRAAQGNARRLGCPLLARR</sequence>
<accession>A0A838Y0Q7</accession>
<dbReference type="Proteomes" id="UP000559404">
    <property type="component" value="Unassembled WGS sequence"/>
</dbReference>
<reference evidence="1 2" key="2">
    <citation type="submission" date="2020-08" db="EMBL/GenBank/DDBJ databases">
        <title>Stappia taiwanensis sp. nov., isolated from a coastal thermal spring.</title>
        <authorList>
            <person name="Kampfer P."/>
        </authorList>
    </citation>
    <scope>NUCLEOTIDE SEQUENCE [LARGE SCALE GENOMIC DNA]</scope>
    <source>
        <strain evidence="1 2">DSM 23284</strain>
    </source>
</reference>
<evidence type="ECO:0000313" key="1">
    <source>
        <dbReference type="EMBL" id="MBA4612550.1"/>
    </source>
</evidence>
<proteinExistence type="predicted"/>
<keyword evidence="2" id="KW-1185">Reference proteome</keyword>
<name>A0A838Y0Q7_9HYPH</name>
<comment type="caution">
    <text evidence="1">The sequence shown here is derived from an EMBL/GenBank/DDBJ whole genome shotgun (WGS) entry which is preliminary data.</text>
</comment>
<protein>
    <submittedName>
        <fullName evidence="1">Twin-arginine translocation pathway signal protein</fullName>
    </submittedName>
</protein>
<evidence type="ECO:0000313" key="2">
    <source>
        <dbReference type="Proteomes" id="UP000559404"/>
    </source>
</evidence>
<reference evidence="1 2" key="1">
    <citation type="submission" date="2020-07" db="EMBL/GenBank/DDBJ databases">
        <authorList>
            <person name="Li M."/>
        </authorList>
    </citation>
    <scope>NUCLEOTIDE SEQUENCE [LARGE SCALE GENOMIC DNA]</scope>
    <source>
        <strain evidence="1 2">DSM 23284</strain>
    </source>
</reference>